<dbReference type="PROSITE" id="PS50102">
    <property type="entry name" value="RRM"/>
    <property type="match status" value="1"/>
</dbReference>
<dbReference type="InterPro" id="IPR018222">
    <property type="entry name" value="Nuclear_transport_factor_2_euk"/>
</dbReference>
<dbReference type="PROSITE" id="PS50177">
    <property type="entry name" value="NTF2_DOMAIN"/>
    <property type="match status" value="1"/>
</dbReference>
<protein>
    <submittedName>
        <fullName evidence="7">Nuclear transport factor 2-like isoform X1</fullName>
    </submittedName>
</protein>
<dbReference type="FunFam" id="3.10.450.50:FF:000003">
    <property type="entry name" value="Nuclear transport factor 2 family protein"/>
    <property type="match status" value="1"/>
</dbReference>
<proteinExistence type="predicted"/>
<evidence type="ECO:0000259" key="5">
    <source>
        <dbReference type="PROSITE" id="PS50177"/>
    </source>
</evidence>
<dbReference type="PANTHER" id="PTHR10693:SF58">
    <property type="entry name" value="OS02G0131700 PROTEIN"/>
    <property type="match status" value="1"/>
</dbReference>
<dbReference type="SUPFAM" id="SSF54928">
    <property type="entry name" value="RNA-binding domain, RBD"/>
    <property type="match status" value="1"/>
</dbReference>
<dbReference type="InterPro" id="IPR035979">
    <property type="entry name" value="RBD_domain_sf"/>
</dbReference>
<dbReference type="Gene3D" id="3.30.70.330">
    <property type="match status" value="1"/>
</dbReference>
<dbReference type="Pfam" id="PF02136">
    <property type="entry name" value="NTF2"/>
    <property type="match status" value="1"/>
</dbReference>
<keyword evidence="1 2" id="KW-0694">RNA-binding</keyword>
<evidence type="ECO:0000313" key="6">
    <source>
        <dbReference type="Proteomes" id="UP001515500"/>
    </source>
</evidence>
<dbReference type="Proteomes" id="UP001515500">
    <property type="component" value="Chromosome 2"/>
</dbReference>
<dbReference type="PANTHER" id="PTHR10693">
    <property type="entry name" value="RAS GTPASE-ACTIVATING PROTEIN-BINDING PROTEIN"/>
    <property type="match status" value="1"/>
</dbReference>
<dbReference type="SMART" id="SM00360">
    <property type="entry name" value="RRM"/>
    <property type="match status" value="1"/>
</dbReference>
<accession>A0AB40CLL0</accession>
<sequence>MASSFPGQVTAVQVQVGSYFVGQYYQILQQRPDFAHQFYSDASAMIRVDGDNAESVSGMMQIHSLLTNLNFTGIEIKTAHSLDSWNGAVVVVVSGFVQTKNYSARRKFMQTFLLAPQEKGYFILNDLFHFLEEEQVQHYPSSLLAHSNFDPHSNFDHTNFESKLSTPNLSPKPVTNYVLGGEVESDDLIDSDLANTVQAEESEIVDKYSFSEAQPPVPEPEDVIEEIPLEEPVDSFSNVVETVRDLPPVLPEEPVREPQKQTYASVLRIAKGQPAHSTSHPPALNKVPPVTAEWQNVSQSVPQPVFSAGNEKFNFDATEEAFIPEDEGDAKSVYVGNLPASISVADLEQEFKNFGRIKPDGVTIRNRKEAGVYYAFVEFEDVFGVQNALKASPIEINGRQIHVEARRPNSGAIRGRRGRGRGGYQSDVPRGRFGGRTFARVGGGIQHNNDRDYNNRSRGNGYPQRGGAFQERGILGSQYESNY</sequence>
<dbReference type="InterPro" id="IPR002075">
    <property type="entry name" value="NTF2_dom"/>
</dbReference>
<dbReference type="GO" id="GO:1990904">
    <property type="term" value="C:ribonucleoprotein complex"/>
    <property type="evidence" value="ECO:0007669"/>
    <property type="project" value="TreeGrafter"/>
</dbReference>
<dbReference type="InterPro" id="IPR039539">
    <property type="entry name" value="Ras_GTPase_bind_prot"/>
</dbReference>
<dbReference type="GO" id="GO:0005829">
    <property type="term" value="C:cytosol"/>
    <property type="evidence" value="ECO:0007669"/>
    <property type="project" value="TreeGrafter"/>
</dbReference>
<evidence type="ECO:0000259" key="4">
    <source>
        <dbReference type="PROSITE" id="PS50102"/>
    </source>
</evidence>
<evidence type="ECO:0000256" key="3">
    <source>
        <dbReference type="SAM" id="MobiDB-lite"/>
    </source>
</evidence>
<dbReference type="InterPro" id="IPR012677">
    <property type="entry name" value="Nucleotide-bd_a/b_plait_sf"/>
</dbReference>
<name>A0AB40CLL0_DIOCR</name>
<dbReference type="GeneID" id="120278078"/>
<dbReference type="InterPro" id="IPR000504">
    <property type="entry name" value="RRM_dom"/>
</dbReference>
<evidence type="ECO:0000256" key="2">
    <source>
        <dbReference type="PROSITE-ProRule" id="PRU00176"/>
    </source>
</evidence>
<dbReference type="RefSeq" id="XP_039140921.1">
    <property type="nucleotide sequence ID" value="XM_039284987.1"/>
</dbReference>
<dbReference type="InterPro" id="IPR032710">
    <property type="entry name" value="NTF2-like_dom_sf"/>
</dbReference>
<dbReference type="CDD" id="cd00780">
    <property type="entry name" value="NTF2"/>
    <property type="match status" value="1"/>
</dbReference>
<reference evidence="7" key="1">
    <citation type="submission" date="2025-08" db="UniProtKB">
        <authorList>
            <consortium name="RefSeq"/>
        </authorList>
    </citation>
    <scope>IDENTIFICATION</scope>
</reference>
<evidence type="ECO:0000256" key="1">
    <source>
        <dbReference type="ARBA" id="ARBA00022884"/>
    </source>
</evidence>
<dbReference type="GO" id="GO:0003729">
    <property type="term" value="F:mRNA binding"/>
    <property type="evidence" value="ECO:0007669"/>
    <property type="project" value="TreeGrafter"/>
</dbReference>
<dbReference type="CDD" id="cd00590">
    <property type="entry name" value="RRM_SF"/>
    <property type="match status" value="1"/>
</dbReference>
<feature type="domain" description="NTF2" evidence="5">
    <location>
        <begin position="16"/>
        <end position="130"/>
    </location>
</feature>
<dbReference type="SUPFAM" id="SSF54427">
    <property type="entry name" value="NTF2-like"/>
    <property type="match status" value="1"/>
</dbReference>
<dbReference type="Gene3D" id="3.10.450.50">
    <property type="match status" value="1"/>
</dbReference>
<feature type="domain" description="RRM" evidence="4">
    <location>
        <begin position="331"/>
        <end position="408"/>
    </location>
</feature>
<feature type="region of interest" description="Disordered" evidence="3">
    <location>
        <begin position="441"/>
        <end position="468"/>
    </location>
</feature>
<keyword evidence="6" id="KW-1185">Reference proteome</keyword>
<gene>
    <name evidence="7" type="primary">LOC120278078</name>
</gene>
<dbReference type="Pfam" id="PF00076">
    <property type="entry name" value="RRM_1"/>
    <property type="match status" value="1"/>
</dbReference>
<organism evidence="6 7">
    <name type="scientific">Dioscorea cayennensis subsp. rotundata</name>
    <name type="common">White Guinea yam</name>
    <name type="synonym">Dioscorea rotundata</name>
    <dbReference type="NCBI Taxonomy" id="55577"/>
    <lineage>
        <taxon>Eukaryota</taxon>
        <taxon>Viridiplantae</taxon>
        <taxon>Streptophyta</taxon>
        <taxon>Embryophyta</taxon>
        <taxon>Tracheophyta</taxon>
        <taxon>Spermatophyta</taxon>
        <taxon>Magnoliopsida</taxon>
        <taxon>Liliopsida</taxon>
        <taxon>Dioscoreales</taxon>
        <taxon>Dioscoreaceae</taxon>
        <taxon>Dioscorea</taxon>
    </lineage>
</organism>
<feature type="region of interest" description="Disordered" evidence="3">
    <location>
        <begin position="409"/>
        <end position="428"/>
    </location>
</feature>
<evidence type="ECO:0000313" key="7">
    <source>
        <dbReference type="RefSeq" id="XP_039140921.1"/>
    </source>
</evidence>
<dbReference type="AlphaFoldDB" id="A0AB40CLL0"/>